<name>A0A4Q7V8H8_9BURK</name>
<dbReference type="PANTHER" id="PTHR42928">
    <property type="entry name" value="TRICARBOXYLATE-BINDING PROTEIN"/>
    <property type="match status" value="1"/>
</dbReference>
<dbReference type="Gene3D" id="3.40.190.150">
    <property type="entry name" value="Bordetella uptake gene, domain 1"/>
    <property type="match status" value="1"/>
</dbReference>
<organism evidence="3 4">
    <name type="scientific">Advenella incenata</name>
    <dbReference type="NCBI Taxonomy" id="267800"/>
    <lineage>
        <taxon>Bacteria</taxon>
        <taxon>Pseudomonadati</taxon>
        <taxon>Pseudomonadota</taxon>
        <taxon>Betaproteobacteria</taxon>
        <taxon>Burkholderiales</taxon>
        <taxon>Alcaligenaceae</taxon>
    </lineage>
</organism>
<keyword evidence="3" id="KW-0675">Receptor</keyword>
<dbReference type="Pfam" id="PF03401">
    <property type="entry name" value="TctC"/>
    <property type="match status" value="1"/>
</dbReference>
<dbReference type="SUPFAM" id="SSF53850">
    <property type="entry name" value="Periplasmic binding protein-like II"/>
    <property type="match status" value="1"/>
</dbReference>
<keyword evidence="2" id="KW-0732">Signal</keyword>
<comment type="caution">
    <text evidence="3">The sequence shown here is derived from an EMBL/GenBank/DDBJ whole genome shotgun (WGS) entry which is preliminary data.</text>
</comment>
<evidence type="ECO:0000256" key="1">
    <source>
        <dbReference type="ARBA" id="ARBA00006987"/>
    </source>
</evidence>
<sequence length="340" mass="36014">MSISTLSPRRISACNRFARKPLLTLFFLLSALAFSCAWAQSTWPDKPVRLIVPYPVGGSTDVLARMMADYFSNTLGQPFIVENRAGANGNIGAAFVAKAAADGYTLLLSTTGPLSLNKLVYTNTPFDPVRDFAPILLVAQAPLVLVAHPSVPIATMDQFIATVMHAPGKYTYATAGKGSMGHMAGEMIQVQTGTKILHVPYKGSTPAMNDLIAGVVDFSIDLVPTYLTQIQSGKARAIASLGETRDPSLPDTPTLREAGIPTSATGWIGLAGPAGLPAGIIDTLNGQGNKFLNSQDARSRLDKIGLRPLGGDAAQFGQFILAELAKWQTVARNLSSTINK</sequence>
<proteinExistence type="inferred from homology"/>
<evidence type="ECO:0000313" key="3">
    <source>
        <dbReference type="EMBL" id="RZT92986.1"/>
    </source>
</evidence>
<dbReference type="PIRSF" id="PIRSF017082">
    <property type="entry name" value="YflP"/>
    <property type="match status" value="1"/>
</dbReference>
<dbReference type="InterPro" id="IPR042100">
    <property type="entry name" value="Bug_dom1"/>
</dbReference>
<comment type="similarity">
    <text evidence="1">Belongs to the UPF0065 (bug) family.</text>
</comment>
<gene>
    <name evidence="3" type="ORF">EV681_3749</name>
</gene>
<dbReference type="AlphaFoldDB" id="A0A4Q7V8H8"/>
<protein>
    <submittedName>
        <fullName evidence="3">Tripartite-type tricarboxylate transporter receptor subunit TctC</fullName>
    </submittedName>
</protein>
<dbReference type="Proteomes" id="UP000293398">
    <property type="component" value="Unassembled WGS sequence"/>
</dbReference>
<feature type="chain" id="PRO_5021000930" evidence="2">
    <location>
        <begin position="40"/>
        <end position="340"/>
    </location>
</feature>
<accession>A0A4Q7V8H8</accession>
<feature type="signal peptide" evidence="2">
    <location>
        <begin position="1"/>
        <end position="39"/>
    </location>
</feature>
<dbReference type="Gene3D" id="3.40.190.10">
    <property type="entry name" value="Periplasmic binding protein-like II"/>
    <property type="match status" value="1"/>
</dbReference>
<dbReference type="CDD" id="cd07012">
    <property type="entry name" value="PBP2_Bug_TTT"/>
    <property type="match status" value="1"/>
</dbReference>
<keyword evidence="4" id="KW-1185">Reference proteome</keyword>
<reference evidence="3 4" key="1">
    <citation type="submission" date="2019-02" db="EMBL/GenBank/DDBJ databases">
        <title>Genomic Encyclopedia of Type Strains, Phase IV (KMG-IV): sequencing the most valuable type-strain genomes for metagenomic binning, comparative biology and taxonomic classification.</title>
        <authorList>
            <person name="Goeker M."/>
        </authorList>
    </citation>
    <scope>NUCLEOTIDE SEQUENCE [LARGE SCALE GENOMIC DNA]</scope>
    <source>
        <strain evidence="3 4">DSM 23814</strain>
    </source>
</reference>
<dbReference type="PANTHER" id="PTHR42928:SF5">
    <property type="entry name" value="BLR1237 PROTEIN"/>
    <property type="match status" value="1"/>
</dbReference>
<dbReference type="EMBL" id="SHKO01000003">
    <property type="protein sequence ID" value="RZT92986.1"/>
    <property type="molecule type" value="Genomic_DNA"/>
</dbReference>
<evidence type="ECO:0000313" key="4">
    <source>
        <dbReference type="Proteomes" id="UP000293398"/>
    </source>
</evidence>
<dbReference type="InterPro" id="IPR005064">
    <property type="entry name" value="BUG"/>
</dbReference>
<evidence type="ECO:0000256" key="2">
    <source>
        <dbReference type="SAM" id="SignalP"/>
    </source>
</evidence>